<keyword evidence="6" id="KW-0443">Lipid metabolism</keyword>
<keyword evidence="4" id="KW-0479">Metal-binding</keyword>
<sequence length="299" mass="32246">MKKMLFIFNPQAGKGQLRPKLSAVLDVFTKAGWLVTVHPTQFKGDATNLTAELGGEFDRIVCCGGDGTLHETVTGLMTLPERPEIGYIPAGTTNDFSRNLRLPRGYEKLAAVAAAGCPRAVDIGRFNDRFFVYVAAFGAFTDVAYDTPQQFKNMFGHLAYLMEGIARLGNLKGYEVSVEYDGGVVEGEYIFGMASNTVSVGGLIGLPADTVALDDGLLEVVLVRMPKSPAEFQAAIGALMKQTTDEAAGVVGFHTSRLRVTCTEEVPWTLDGEYGGSPRTADIENCRHAVTIVYGNETK</sequence>
<evidence type="ECO:0000256" key="5">
    <source>
        <dbReference type="ARBA" id="ARBA00022842"/>
    </source>
</evidence>
<evidence type="ECO:0000256" key="3">
    <source>
        <dbReference type="ARBA" id="ARBA00022516"/>
    </source>
</evidence>
<keyword evidence="3" id="KW-0444">Lipid biosynthesis</keyword>
<reference evidence="10" key="1">
    <citation type="submission" date="2020-08" db="EMBL/GenBank/DDBJ databases">
        <title>Genome public.</title>
        <authorList>
            <person name="Liu C."/>
            <person name="Sun Q."/>
        </authorList>
    </citation>
    <scope>NUCLEOTIDE SEQUENCE</scope>
    <source>
        <strain evidence="10">NSJ-52</strain>
    </source>
</reference>
<dbReference type="GO" id="GO:0005524">
    <property type="term" value="F:ATP binding"/>
    <property type="evidence" value="ECO:0007669"/>
    <property type="project" value="UniProtKB-KW"/>
</dbReference>
<dbReference type="PROSITE" id="PS50146">
    <property type="entry name" value="DAGK"/>
    <property type="match status" value="1"/>
</dbReference>
<dbReference type="InterPro" id="IPR001206">
    <property type="entry name" value="Diacylglycerol_kinase_cat_dom"/>
</dbReference>
<organism evidence="10 11">
    <name type="scientific">Lawsonibacter faecis</name>
    <dbReference type="NCBI Taxonomy" id="2763052"/>
    <lineage>
        <taxon>Bacteria</taxon>
        <taxon>Bacillati</taxon>
        <taxon>Bacillota</taxon>
        <taxon>Clostridia</taxon>
        <taxon>Eubacteriales</taxon>
        <taxon>Oscillospiraceae</taxon>
        <taxon>Lawsonibacter</taxon>
    </lineage>
</organism>
<evidence type="ECO:0000256" key="4">
    <source>
        <dbReference type="ARBA" id="ARBA00022723"/>
    </source>
</evidence>
<evidence type="ECO:0000259" key="9">
    <source>
        <dbReference type="PROSITE" id="PS50146"/>
    </source>
</evidence>
<evidence type="ECO:0000256" key="1">
    <source>
        <dbReference type="ARBA" id="ARBA00001946"/>
    </source>
</evidence>
<dbReference type="PANTHER" id="PTHR12358">
    <property type="entry name" value="SPHINGOSINE KINASE"/>
    <property type="match status" value="1"/>
</dbReference>
<comment type="caution">
    <text evidence="10">The sequence shown here is derived from an EMBL/GenBank/DDBJ whole genome shotgun (WGS) entry which is preliminary data.</text>
</comment>
<dbReference type="Gene3D" id="3.40.50.10330">
    <property type="entry name" value="Probable inorganic polyphosphate/atp-NAD kinase, domain 1"/>
    <property type="match status" value="1"/>
</dbReference>
<dbReference type="InterPro" id="IPR050187">
    <property type="entry name" value="Lipid_Phosphate_FormReg"/>
</dbReference>
<keyword evidence="5" id="KW-0460">Magnesium</keyword>
<evidence type="ECO:0000256" key="6">
    <source>
        <dbReference type="ARBA" id="ARBA00023098"/>
    </source>
</evidence>
<dbReference type="Pfam" id="PF00781">
    <property type="entry name" value="DAGK_cat"/>
    <property type="match status" value="1"/>
</dbReference>
<proteinExistence type="inferred from homology"/>
<dbReference type="SUPFAM" id="SSF111331">
    <property type="entry name" value="NAD kinase/diacylglycerol kinase-like"/>
    <property type="match status" value="1"/>
</dbReference>
<dbReference type="Gene3D" id="2.60.200.40">
    <property type="match status" value="1"/>
</dbReference>
<dbReference type="SMART" id="SM00046">
    <property type="entry name" value="DAGKc"/>
    <property type="match status" value="1"/>
</dbReference>
<dbReference type="InterPro" id="IPR017438">
    <property type="entry name" value="ATP-NAD_kinase_N"/>
</dbReference>
<protein>
    <submittedName>
        <fullName evidence="10">YegS/Rv2252/BmrU family lipid kinase</fullName>
    </submittedName>
</protein>
<dbReference type="Proteomes" id="UP000607645">
    <property type="component" value="Unassembled WGS sequence"/>
</dbReference>
<dbReference type="GO" id="GO:0004143">
    <property type="term" value="F:ATP-dependent diacylglycerol kinase activity"/>
    <property type="evidence" value="ECO:0007669"/>
    <property type="project" value="TreeGrafter"/>
</dbReference>
<name>A0A8J6MDV1_9FIRM</name>
<comment type="similarity">
    <text evidence="2">Belongs to the diacylglycerol/lipid kinase family.</text>
</comment>
<keyword evidence="10" id="KW-0808">Transferase</keyword>
<keyword evidence="8" id="KW-1208">Phospholipid metabolism</keyword>
<evidence type="ECO:0000313" key="11">
    <source>
        <dbReference type="Proteomes" id="UP000607645"/>
    </source>
</evidence>
<dbReference type="EMBL" id="JACOPQ010000024">
    <property type="protein sequence ID" value="MBC5738815.1"/>
    <property type="molecule type" value="Genomic_DNA"/>
</dbReference>
<evidence type="ECO:0000256" key="2">
    <source>
        <dbReference type="ARBA" id="ARBA00005983"/>
    </source>
</evidence>
<dbReference type="PANTHER" id="PTHR12358:SF106">
    <property type="entry name" value="LIPID KINASE YEGS"/>
    <property type="match status" value="1"/>
</dbReference>
<dbReference type="GO" id="GO:0008654">
    <property type="term" value="P:phospholipid biosynthetic process"/>
    <property type="evidence" value="ECO:0007669"/>
    <property type="project" value="UniProtKB-KW"/>
</dbReference>
<comment type="cofactor">
    <cofactor evidence="1">
        <name>Mg(2+)</name>
        <dbReference type="ChEBI" id="CHEBI:18420"/>
    </cofactor>
</comment>
<evidence type="ECO:0000256" key="8">
    <source>
        <dbReference type="ARBA" id="ARBA00023264"/>
    </source>
</evidence>
<dbReference type="NCBIfam" id="TIGR00147">
    <property type="entry name" value="YegS/Rv2252/BmrU family lipid kinase"/>
    <property type="match status" value="1"/>
</dbReference>
<evidence type="ECO:0000256" key="7">
    <source>
        <dbReference type="ARBA" id="ARBA00023209"/>
    </source>
</evidence>
<keyword evidence="11" id="KW-1185">Reference proteome</keyword>
<keyword evidence="7" id="KW-0594">Phospholipid biosynthesis</keyword>
<keyword evidence="10" id="KW-0418">Kinase</keyword>
<dbReference type="GO" id="GO:0005886">
    <property type="term" value="C:plasma membrane"/>
    <property type="evidence" value="ECO:0007669"/>
    <property type="project" value="TreeGrafter"/>
</dbReference>
<dbReference type="AlphaFoldDB" id="A0A8J6MDV1"/>
<dbReference type="InterPro" id="IPR005218">
    <property type="entry name" value="Diacylglycerol/lipid_kinase"/>
</dbReference>
<dbReference type="RefSeq" id="WP_186920422.1">
    <property type="nucleotide sequence ID" value="NZ_JACOPQ010000024.1"/>
</dbReference>
<dbReference type="GO" id="GO:0046872">
    <property type="term" value="F:metal ion binding"/>
    <property type="evidence" value="ECO:0007669"/>
    <property type="project" value="UniProtKB-KW"/>
</dbReference>
<dbReference type="InterPro" id="IPR016064">
    <property type="entry name" value="NAD/diacylglycerol_kinase_sf"/>
</dbReference>
<gene>
    <name evidence="10" type="ORF">H8S62_17535</name>
</gene>
<feature type="domain" description="DAGKc" evidence="9">
    <location>
        <begin position="1"/>
        <end position="130"/>
    </location>
</feature>
<accession>A0A8J6MDV1</accession>
<evidence type="ECO:0000313" key="10">
    <source>
        <dbReference type="EMBL" id="MBC5738815.1"/>
    </source>
</evidence>